<dbReference type="SUPFAM" id="SSF46609">
    <property type="entry name" value="Fe,Mn superoxide dismutase (SOD), N-terminal domain"/>
    <property type="match status" value="1"/>
</dbReference>
<dbReference type="Gene3D" id="1.10.287.990">
    <property type="entry name" value="Fe,Mn superoxide dismutase (SOD) domain"/>
    <property type="match status" value="1"/>
</dbReference>
<evidence type="ECO:0000256" key="4">
    <source>
        <dbReference type="ARBA" id="ARBA00023002"/>
    </source>
</evidence>
<name>A0A1Z9Z428_9GAMM</name>
<dbReference type="InterPro" id="IPR019833">
    <property type="entry name" value="Mn/Fe_SOD_BS"/>
</dbReference>
<feature type="binding site" evidence="5">
    <location>
        <position position="190"/>
    </location>
    <ligand>
        <name>Mn(2+)</name>
        <dbReference type="ChEBI" id="CHEBI:29035"/>
    </ligand>
</feature>
<dbReference type="PANTHER" id="PTHR43595:SF2">
    <property type="entry name" value="SMALL RIBOSOMAL SUBUNIT PROTEIN MS42"/>
    <property type="match status" value="1"/>
</dbReference>
<dbReference type="PRINTS" id="PR01703">
    <property type="entry name" value="MNSODISMTASE"/>
</dbReference>
<keyword evidence="3 5" id="KW-0479">Metal-binding</keyword>
<feature type="binding site" evidence="5">
    <location>
        <position position="194"/>
    </location>
    <ligand>
        <name>Mn(2+)</name>
        <dbReference type="ChEBI" id="CHEBI:29035"/>
    </ligand>
</feature>
<dbReference type="Proteomes" id="UP000196536">
    <property type="component" value="Unassembled WGS sequence"/>
</dbReference>
<dbReference type="EC" id="1.15.1.1" evidence="2 6"/>
<evidence type="ECO:0000259" key="8">
    <source>
        <dbReference type="Pfam" id="PF00081"/>
    </source>
</evidence>
<dbReference type="FunFam" id="1.10.287.990:FF:000001">
    <property type="entry name" value="Superoxide dismutase"/>
    <property type="match status" value="1"/>
</dbReference>
<dbReference type="PANTHER" id="PTHR43595">
    <property type="entry name" value="37S RIBOSOMAL PROTEIN S26, MITOCHONDRIAL"/>
    <property type="match status" value="1"/>
</dbReference>
<keyword evidence="11" id="KW-1185">Reference proteome</keyword>
<dbReference type="Gene3D" id="3.55.40.20">
    <property type="entry name" value="Iron/manganese superoxide dismutase, C-terminal domain"/>
    <property type="match status" value="1"/>
</dbReference>
<evidence type="ECO:0000259" key="9">
    <source>
        <dbReference type="Pfam" id="PF02777"/>
    </source>
</evidence>
<dbReference type="PROSITE" id="PS00088">
    <property type="entry name" value="SOD_MN"/>
    <property type="match status" value="1"/>
</dbReference>
<feature type="chain" id="PRO_5013369642" description="Superoxide dismutase" evidence="7">
    <location>
        <begin position="26"/>
        <end position="230"/>
    </location>
</feature>
<comment type="function">
    <text evidence="6">Destroys radicals which are normally produced within the cells and which are toxic to biological systems.</text>
</comment>
<dbReference type="OrthoDB" id="9803125at2"/>
<feature type="binding site" evidence="5">
    <location>
        <position position="102"/>
    </location>
    <ligand>
        <name>Mn(2+)</name>
        <dbReference type="ChEBI" id="CHEBI:29035"/>
    </ligand>
</feature>
<evidence type="ECO:0000256" key="1">
    <source>
        <dbReference type="ARBA" id="ARBA00008714"/>
    </source>
</evidence>
<dbReference type="InterPro" id="IPR036324">
    <property type="entry name" value="Mn/Fe_SOD_N_sf"/>
</dbReference>
<evidence type="ECO:0000256" key="5">
    <source>
        <dbReference type="PIRSR" id="PIRSR000349-1"/>
    </source>
</evidence>
<evidence type="ECO:0000256" key="3">
    <source>
        <dbReference type="ARBA" id="ARBA00022723"/>
    </source>
</evidence>
<dbReference type="SUPFAM" id="SSF54719">
    <property type="entry name" value="Fe,Mn superoxide dismutase (SOD), C-terminal domain"/>
    <property type="match status" value="1"/>
</dbReference>
<gene>
    <name evidence="10" type="ORF">CAP51_05160</name>
</gene>
<accession>A0A1Z9Z428</accession>
<comment type="similarity">
    <text evidence="1 6">Belongs to the iron/manganese superoxide dismutase family.</text>
</comment>
<proteinExistence type="inferred from homology"/>
<comment type="caution">
    <text evidence="10">The sequence shown here is derived from an EMBL/GenBank/DDBJ whole genome shotgun (WGS) entry which is preliminary data.</text>
</comment>
<reference evidence="10 11" key="1">
    <citation type="submission" date="2017-05" db="EMBL/GenBank/DDBJ databases">
        <title>Acinetobacter populi ANC 5415 (= PBJ7), whole genome shotgun sequencing project.</title>
        <authorList>
            <person name="Nemec A."/>
            <person name="Radolfova-Krizova L."/>
        </authorList>
    </citation>
    <scope>NUCLEOTIDE SEQUENCE [LARGE SCALE GENOMIC DNA]</scope>
    <source>
        <strain evidence="10 11">PBJ7</strain>
    </source>
</reference>
<feature type="binding site" evidence="5">
    <location>
        <position position="51"/>
    </location>
    <ligand>
        <name>Mn(2+)</name>
        <dbReference type="ChEBI" id="CHEBI:29035"/>
    </ligand>
</feature>
<feature type="domain" description="Manganese/iron superoxide dismutase C-terminal" evidence="9">
    <location>
        <begin position="118"/>
        <end position="223"/>
    </location>
</feature>
<evidence type="ECO:0000313" key="11">
    <source>
        <dbReference type="Proteomes" id="UP000196536"/>
    </source>
</evidence>
<feature type="signal peptide" evidence="7">
    <location>
        <begin position="1"/>
        <end position="25"/>
    </location>
</feature>
<dbReference type="GO" id="GO:0030145">
    <property type="term" value="F:manganese ion binding"/>
    <property type="evidence" value="ECO:0007669"/>
    <property type="project" value="UniProtKB-ARBA"/>
</dbReference>
<dbReference type="Pfam" id="PF02777">
    <property type="entry name" value="Sod_Fe_C"/>
    <property type="match status" value="1"/>
</dbReference>
<dbReference type="InterPro" id="IPR001189">
    <property type="entry name" value="Mn/Fe_SOD"/>
</dbReference>
<feature type="domain" description="Manganese/iron superoxide dismutase N-terminal" evidence="8">
    <location>
        <begin position="27"/>
        <end position="109"/>
    </location>
</feature>
<dbReference type="GO" id="GO:0005737">
    <property type="term" value="C:cytoplasm"/>
    <property type="evidence" value="ECO:0007669"/>
    <property type="project" value="TreeGrafter"/>
</dbReference>
<dbReference type="InterPro" id="IPR019832">
    <property type="entry name" value="Mn/Fe_SOD_C"/>
</dbReference>
<dbReference type="InterPro" id="IPR019831">
    <property type="entry name" value="Mn/Fe_SOD_N"/>
</dbReference>
<dbReference type="GO" id="GO:0004784">
    <property type="term" value="F:superoxide dismutase activity"/>
    <property type="evidence" value="ECO:0007669"/>
    <property type="project" value="UniProtKB-EC"/>
</dbReference>
<keyword evidence="4 6" id="KW-0560">Oxidoreductase</keyword>
<evidence type="ECO:0000256" key="2">
    <source>
        <dbReference type="ARBA" id="ARBA00012682"/>
    </source>
</evidence>
<evidence type="ECO:0000256" key="6">
    <source>
        <dbReference type="RuleBase" id="RU000414"/>
    </source>
</evidence>
<dbReference type="InterPro" id="IPR036314">
    <property type="entry name" value="SOD_C_sf"/>
</dbReference>
<dbReference type="PIRSF" id="PIRSF000349">
    <property type="entry name" value="SODismutase"/>
    <property type="match status" value="1"/>
</dbReference>
<protein>
    <recommendedName>
        <fullName evidence="2 6">Superoxide dismutase</fullName>
        <ecNumber evidence="2 6">1.15.1.1</ecNumber>
    </recommendedName>
</protein>
<dbReference type="Pfam" id="PF00081">
    <property type="entry name" value="Sod_Fe_N"/>
    <property type="match status" value="1"/>
</dbReference>
<dbReference type="EMBL" id="NEXX01000001">
    <property type="protein sequence ID" value="OUY09238.1"/>
    <property type="molecule type" value="Genomic_DNA"/>
</dbReference>
<organism evidence="10 11">
    <name type="scientific">Acinetobacter populi</name>
    <dbReference type="NCBI Taxonomy" id="1582270"/>
    <lineage>
        <taxon>Bacteria</taxon>
        <taxon>Pseudomonadati</taxon>
        <taxon>Pseudomonadota</taxon>
        <taxon>Gammaproteobacteria</taxon>
        <taxon>Moraxellales</taxon>
        <taxon>Moraxellaceae</taxon>
        <taxon>Acinetobacter</taxon>
    </lineage>
</organism>
<evidence type="ECO:0000256" key="7">
    <source>
        <dbReference type="SAM" id="SignalP"/>
    </source>
</evidence>
<dbReference type="FunFam" id="3.55.40.20:FF:000001">
    <property type="entry name" value="Superoxide dismutase"/>
    <property type="match status" value="1"/>
</dbReference>
<keyword evidence="7" id="KW-0732">Signal</keyword>
<comment type="catalytic activity">
    <reaction evidence="6">
        <text>2 superoxide + 2 H(+) = H2O2 + O2</text>
        <dbReference type="Rhea" id="RHEA:20696"/>
        <dbReference type="ChEBI" id="CHEBI:15378"/>
        <dbReference type="ChEBI" id="CHEBI:15379"/>
        <dbReference type="ChEBI" id="CHEBI:16240"/>
        <dbReference type="ChEBI" id="CHEBI:18421"/>
        <dbReference type="EC" id="1.15.1.1"/>
    </reaction>
</comment>
<sequence length="230" mass="25747">MILKNVSKTLLAVGLVFGVSSLSLAEFKQAPLPYATNALEPSIDKETMEIHYGKHHKAYVDNLNAQIKTFPELDKTDLVELQKHISKYNTAVRNNGGGHFNHDFFWNSLAPSNKTGQPSAALLKQINTDFGSLDAFKQKFNEAATGRFGSGWAWLIVTPDGKLAVSSTPNQDNPLMDVAETKGIPLLGLDVWEHAYYLKYQNRRADYTKAFWDVVNWNTVNQRFVAATKK</sequence>
<dbReference type="AlphaFoldDB" id="A0A1Z9Z428"/>
<evidence type="ECO:0000313" key="10">
    <source>
        <dbReference type="EMBL" id="OUY09238.1"/>
    </source>
</evidence>